<evidence type="ECO:0000313" key="2">
    <source>
        <dbReference type="EMBL" id="KAF2017892.1"/>
    </source>
</evidence>
<dbReference type="InterPro" id="IPR027417">
    <property type="entry name" value="P-loop_NTPase"/>
</dbReference>
<dbReference type="GeneID" id="54283222"/>
<keyword evidence="3" id="KW-1185">Reference proteome</keyword>
<evidence type="ECO:0000313" key="3">
    <source>
        <dbReference type="Proteomes" id="UP000799778"/>
    </source>
</evidence>
<name>A0A6A5XXL1_9PLEO</name>
<protein>
    <recommendedName>
        <fullName evidence="1">NB-ARC domain-containing protein</fullName>
    </recommendedName>
</protein>
<sequence length="248" mass="28301">MEVFRIDPTSPFNAFRNPGLAISDQPGGLFFWLHHANLGKASPTEEYAIRKCREEDLEWLASQVHSSQEWEGAVAQNLITDVVSISLAYLTGQRFFFDSPGILITGPSNTGKSALVCNYIMSIGDTGYLPVAHKKFDYVFWIECGQNQHLNLAFQKLAKQLGLVDEEKPTLDFVPLREKLRNWLANPVHPRSEPRVKCTWLMVFDDLQNNGNWFYFWWPPRAPGCTVITTTRQSDLGDIFVFKSKRSL</sequence>
<dbReference type="Pfam" id="PF00931">
    <property type="entry name" value="NB-ARC"/>
    <property type="match status" value="1"/>
</dbReference>
<dbReference type="OrthoDB" id="6161812at2759"/>
<organism evidence="2 3">
    <name type="scientific">Aaosphaeria arxii CBS 175.79</name>
    <dbReference type="NCBI Taxonomy" id="1450172"/>
    <lineage>
        <taxon>Eukaryota</taxon>
        <taxon>Fungi</taxon>
        <taxon>Dikarya</taxon>
        <taxon>Ascomycota</taxon>
        <taxon>Pezizomycotina</taxon>
        <taxon>Dothideomycetes</taxon>
        <taxon>Pleosporomycetidae</taxon>
        <taxon>Pleosporales</taxon>
        <taxon>Pleosporales incertae sedis</taxon>
        <taxon>Aaosphaeria</taxon>
    </lineage>
</organism>
<dbReference type="Proteomes" id="UP000799778">
    <property type="component" value="Unassembled WGS sequence"/>
</dbReference>
<dbReference type="EMBL" id="ML978068">
    <property type="protein sequence ID" value="KAF2017892.1"/>
    <property type="molecule type" value="Genomic_DNA"/>
</dbReference>
<gene>
    <name evidence="2" type="ORF">BU24DRAFT_407858</name>
</gene>
<accession>A0A6A5XXL1</accession>
<evidence type="ECO:0000259" key="1">
    <source>
        <dbReference type="Pfam" id="PF00931"/>
    </source>
</evidence>
<dbReference type="GO" id="GO:0043531">
    <property type="term" value="F:ADP binding"/>
    <property type="evidence" value="ECO:0007669"/>
    <property type="project" value="InterPro"/>
</dbReference>
<dbReference type="InterPro" id="IPR002182">
    <property type="entry name" value="NB-ARC"/>
</dbReference>
<dbReference type="Gene3D" id="3.40.50.300">
    <property type="entry name" value="P-loop containing nucleotide triphosphate hydrolases"/>
    <property type="match status" value="1"/>
</dbReference>
<dbReference type="AlphaFoldDB" id="A0A6A5XXL1"/>
<dbReference type="RefSeq" id="XP_033386231.1">
    <property type="nucleotide sequence ID" value="XM_033525825.1"/>
</dbReference>
<proteinExistence type="predicted"/>
<feature type="domain" description="NB-ARC" evidence="1">
    <location>
        <begin position="104"/>
        <end position="239"/>
    </location>
</feature>
<dbReference type="SUPFAM" id="SSF52540">
    <property type="entry name" value="P-loop containing nucleoside triphosphate hydrolases"/>
    <property type="match status" value="1"/>
</dbReference>
<reference evidence="2" key="1">
    <citation type="journal article" date="2020" name="Stud. Mycol.">
        <title>101 Dothideomycetes genomes: a test case for predicting lifestyles and emergence of pathogens.</title>
        <authorList>
            <person name="Haridas S."/>
            <person name="Albert R."/>
            <person name="Binder M."/>
            <person name="Bloem J."/>
            <person name="Labutti K."/>
            <person name="Salamov A."/>
            <person name="Andreopoulos B."/>
            <person name="Baker S."/>
            <person name="Barry K."/>
            <person name="Bills G."/>
            <person name="Bluhm B."/>
            <person name="Cannon C."/>
            <person name="Castanera R."/>
            <person name="Culley D."/>
            <person name="Daum C."/>
            <person name="Ezra D."/>
            <person name="Gonzalez J."/>
            <person name="Henrissat B."/>
            <person name="Kuo A."/>
            <person name="Liang C."/>
            <person name="Lipzen A."/>
            <person name="Lutzoni F."/>
            <person name="Magnuson J."/>
            <person name="Mondo S."/>
            <person name="Nolan M."/>
            <person name="Ohm R."/>
            <person name="Pangilinan J."/>
            <person name="Park H.-J."/>
            <person name="Ramirez L."/>
            <person name="Alfaro M."/>
            <person name="Sun H."/>
            <person name="Tritt A."/>
            <person name="Yoshinaga Y."/>
            <person name="Zwiers L.-H."/>
            <person name="Turgeon B."/>
            <person name="Goodwin S."/>
            <person name="Spatafora J."/>
            <person name="Crous P."/>
            <person name="Grigoriev I."/>
        </authorList>
    </citation>
    <scope>NUCLEOTIDE SEQUENCE</scope>
    <source>
        <strain evidence="2">CBS 175.79</strain>
    </source>
</reference>